<reference evidence="3" key="1">
    <citation type="submission" date="2021-01" db="EMBL/GenBank/DDBJ databases">
        <title>Whole genome shotgun sequence of Actinoplanes capillaceus NBRC 16408.</title>
        <authorList>
            <person name="Komaki H."/>
            <person name="Tamura T."/>
        </authorList>
    </citation>
    <scope>NUCLEOTIDE SEQUENCE [LARGE SCALE GENOMIC DNA]</scope>
    <source>
        <strain evidence="3">NBRC 16408</strain>
    </source>
</reference>
<evidence type="ECO:0000313" key="3">
    <source>
        <dbReference type="EMBL" id="GID49285.1"/>
    </source>
</evidence>
<evidence type="ECO:0000259" key="2">
    <source>
        <dbReference type="Pfam" id="PF14024"/>
    </source>
</evidence>
<feature type="domain" description="DUF4240" evidence="2">
    <location>
        <begin position="1"/>
        <end position="113"/>
    </location>
</feature>
<dbReference type="InterPro" id="IPR025334">
    <property type="entry name" value="DUF4240"/>
</dbReference>
<feature type="region of interest" description="Disordered" evidence="1">
    <location>
        <begin position="114"/>
        <end position="137"/>
    </location>
</feature>
<evidence type="ECO:0000256" key="1">
    <source>
        <dbReference type="SAM" id="MobiDB-lite"/>
    </source>
</evidence>
<comment type="caution">
    <text evidence="3">The sequence shown here is derived from an EMBL/GenBank/DDBJ whole genome shotgun (WGS) entry which is preliminary data.</text>
</comment>
<dbReference type="RefSeq" id="WP_204299413.1">
    <property type="nucleotide sequence ID" value="NZ_BAAAGQ010000021.1"/>
</dbReference>
<organism evidence="3">
    <name type="scientific">Actinoplanes campanulatus</name>
    <dbReference type="NCBI Taxonomy" id="113559"/>
    <lineage>
        <taxon>Bacteria</taxon>
        <taxon>Bacillati</taxon>
        <taxon>Actinomycetota</taxon>
        <taxon>Actinomycetes</taxon>
        <taxon>Micromonosporales</taxon>
        <taxon>Micromonosporaceae</taxon>
        <taxon>Actinoplanes</taxon>
    </lineage>
</organism>
<name>A0ABQ3WSL9_9ACTN</name>
<sequence>MELAEFWELIESMGPAPEDDGFKALTERLATRPVDDIIAFEDHLAYLLHALDTQAHARAARARGDWFLYVRCRAVASGRAVYQAILADPKQLRRFAKWEAELLLSVASEAYERGTGSPWVHESPVSYETGSNDDGWSGSRPPLLWRVLLGVAGLLPRRRER</sequence>
<dbReference type="Pfam" id="PF14024">
    <property type="entry name" value="DUF4240"/>
    <property type="match status" value="1"/>
</dbReference>
<dbReference type="EMBL" id="BOMF01000126">
    <property type="protein sequence ID" value="GID49285.1"/>
    <property type="molecule type" value="Genomic_DNA"/>
</dbReference>
<protein>
    <recommendedName>
        <fullName evidence="2">DUF4240 domain-containing protein</fullName>
    </recommendedName>
</protein>
<accession>A0ABQ3WSL9</accession>
<proteinExistence type="predicted"/>
<gene>
    <name evidence="3" type="ORF">Aca07nite_65600</name>
</gene>